<name>R7VJ72_CAPTE</name>
<keyword evidence="4" id="KW-1185">Reference proteome</keyword>
<dbReference type="EMBL" id="KB293569">
    <property type="protein sequence ID" value="ELU15790.1"/>
    <property type="molecule type" value="Genomic_DNA"/>
</dbReference>
<feature type="compositionally biased region" description="Basic and acidic residues" evidence="1">
    <location>
        <begin position="14"/>
        <end position="25"/>
    </location>
</feature>
<gene>
    <name evidence="2" type="ORF">CAPTEDRAFT_215734</name>
</gene>
<feature type="region of interest" description="Disordered" evidence="1">
    <location>
        <begin position="133"/>
        <end position="160"/>
    </location>
</feature>
<proteinExistence type="predicted"/>
<dbReference type="EnsemblMetazoa" id="CapteT215734">
    <property type="protein sequence ID" value="CapteP215734"/>
    <property type="gene ID" value="CapteG215734"/>
</dbReference>
<accession>R7VJ72</accession>
<feature type="region of interest" description="Disordered" evidence="1">
    <location>
        <begin position="1"/>
        <end position="25"/>
    </location>
</feature>
<sequence length="333" mass="36837">MPCSVGRAAKRGARKSEELDHSDTKRPRLLLSPAAELRQHLDVAYRKVEQHQSNDSNLRLLQNFRAAVFLRERLIDELTVRNPAFVRSPWERYYREQIRHPLRTMLGVGDNLGNFWVATTPAFDEELKFVRDTPLETPDSSPPASPAPPTSSSPEVSTLTPQKALANYSPGSSAHSPTIDVNAKDLSPACPDTVLVADVTPASPYRLPVNSPIILPAVKKNVPANCYIEFMPKHRIGALGIVRIEDEAPTRNESLSTAKSCPDPKEVAPLEDQKTETYTFDDFLKQHLIGTLESMMPCFGFDSSSSHQPSPSTSSYINPDSSLGGLSMSWCLR</sequence>
<reference evidence="2 4" key="2">
    <citation type="journal article" date="2013" name="Nature">
        <title>Insights into bilaterian evolution from three spiralian genomes.</title>
        <authorList>
            <person name="Simakov O."/>
            <person name="Marletaz F."/>
            <person name="Cho S.J."/>
            <person name="Edsinger-Gonzales E."/>
            <person name="Havlak P."/>
            <person name="Hellsten U."/>
            <person name="Kuo D.H."/>
            <person name="Larsson T."/>
            <person name="Lv J."/>
            <person name="Arendt D."/>
            <person name="Savage R."/>
            <person name="Osoegawa K."/>
            <person name="de Jong P."/>
            <person name="Grimwood J."/>
            <person name="Chapman J.A."/>
            <person name="Shapiro H."/>
            <person name="Aerts A."/>
            <person name="Otillar R.P."/>
            <person name="Terry A.Y."/>
            <person name="Boore J.L."/>
            <person name="Grigoriev I.V."/>
            <person name="Lindberg D.R."/>
            <person name="Seaver E.C."/>
            <person name="Weisblat D.A."/>
            <person name="Putnam N.H."/>
            <person name="Rokhsar D.S."/>
        </authorList>
    </citation>
    <scope>NUCLEOTIDE SEQUENCE</scope>
    <source>
        <strain evidence="2 4">I ESC-2004</strain>
    </source>
</reference>
<dbReference type="AlphaFoldDB" id="R7VJ72"/>
<dbReference type="Proteomes" id="UP000014760">
    <property type="component" value="Unassembled WGS sequence"/>
</dbReference>
<feature type="compositionally biased region" description="Pro residues" evidence="1">
    <location>
        <begin position="140"/>
        <end position="151"/>
    </location>
</feature>
<evidence type="ECO:0000313" key="2">
    <source>
        <dbReference type="EMBL" id="ELU15790.1"/>
    </source>
</evidence>
<dbReference type="HOGENOM" id="CLU_834819_0_0_1"/>
<reference evidence="4" key="1">
    <citation type="submission" date="2012-12" db="EMBL/GenBank/DDBJ databases">
        <authorList>
            <person name="Hellsten U."/>
            <person name="Grimwood J."/>
            <person name="Chapman J.A."/>
            <person name="Shapiro H."/>
            <person name="Aerts A."/>
            <person name="Otillar R.P."/>
            <person name="Terry A.Y."/>
            <person name="Boore J.L."/>
            <person name="Simakov O."/>
            <person name="Marletaz F."/>
            <person name="Cho S.-J."/>
            <person name="Edsinger-Gonzales E."/>
            <person name="Havlak P."/>
            <person name="Kuo D.-H."/>
            <person name="Larsson T."/>
            <person name="Lv J."/>
            <person name="Arendt D."/>
            <person name="Savage R."/>
            <person name="Osoegawa K."/>
            <person name="de Jong P."/>
            <person name="Lindberg D.R."/>
            <person name="Seaver E.C."/>
            <person name="Weisblat D.A."/>
            <person name="Putnam N.H."/>
            <person name="Grigoriev I.V."/>
            <person name="Rokhsar D.S."/>
        </authorList>
    </citation>
    <scope>NUCLEOTIDE SEQUENCE</scope>
    <source>
        <strain evidence="4">I ESC-2004</strain>
    </source>
</reference>
<evidence type="ECO:0000256" key="1">
    <source>
        <dbReference type="SAM" id="MobiDB-lite"/>
    </source>
</evidence>
<evidence type="ECO:0000313" key="3">
    <source>
        <dbReference type="EnsemblMetazoa" id="CapteP215734"/>
    </source>
</evidence>
<evidence type="ECO:0000313" key="4">
    <source>
        <dbReference type="Proteomes" id="UP000014760"/>
    </source>
</evidence>
<organism evidence="2">
    <name type="scientific">Capitella teleta</name>
    <name type="common">Polychaete worm</name>
    <dbReference type="NCBI Taxonomy" id="283909"/>
    <lineage>
        <taxon>Eukaryota</taxon>
        <taxon>Metazoa</taxon>
        <taxon>Spiralia</taxon>
        <taxon>Lophotrochozoa</taxon>
        <taxon>Annelida</taxon>
        <taxon>Polychaeta</taxon>
        <taxon>Sedentaria</taxon>
        <taxon>Scolecida</taxon>
        <taxon>Capitellidae</taxon>
        <taxon>Capitella</taxon>
    </lineage>
</organism>
<protein>
    <submittedName>
        <fullName evidence="2 3">Uncharacterized protein</fullName>
    </submittedName>
</protein>
<reference evidence="3" key="3">
    <citation type="submission" date="2015-06" db="UniProtKB">
        <authorList>
            <consortium name="EnsemblMetazoa"/>
        </authorList>
    </citation>
    <scope>IDENTIFICATION</scope>
</reference>
<dbReference type="EMBL" id="AMQN01004447">
    <property type="status" value="NOT_ANNOTATED_CDS"/>
    <property type="molecule type" value="Genomic_DNA"/>
</dbReference>